<protein>
    <recommendedName>
        <fullName evidence="5">Delta carbonic anhydrase</fullName>
    </recommendedName>
</protein>
<dbReference type="Pfam" id="PF10563">
    <property type="entry name" value="CA_like"/>
    <property type="match status" value="1"/>
</dbReference>
<feature type="transmembrane region" description="Helical" evidence="2">
    <location>
        <begin position="31"/>
        <end position="53"/>
    </location>
</feature>
<comment type="caution">
    <text evidence="3">The sequence shown here is derived from an EMBL/GenBank/DDBJ whole genome shotgun (WGS) entry which is preliminary data.</text>
</comment>
<evidence type="ECO:0000313" key="4">
    <source>
        <dbReference type="Proteomes" id="UP000660262"/>
    </source>
</evidence>
<keyword evidence="2" id="KW-0812">Transmembrane</keyword>
<keyword evidence="4" id="KW-1185">Reference proteome</keyword>
<dbReference type="OrthoDB" id="436883at2759"/>
<sequence length="434" mass="46666">MPSNTVNGNTAAVPLPKPAPAEVVQVSKGTLYLLTSFALVILAVVSATLAIAVDTNDQVGKLKLGNAVLSSTSSSYSSSPSSSPSSYTPAATPATTKYGSSSPSSPYGSSSPSSPSSSPTKTPPSTSTVNPCNGKKPKDASPGDGYFNNVPCLVDGVKQSLEQSGTNVTKGYKGEIDTQGRMPITSTYKLAGLCPVNVHWHLGAEHLSVGEYDENGKGPLMYRKARRSLNAAAGASVRQGFQCHVYDKSDEKYTKPYAWKHCVGMQIGQTYEIHWPHSAAGMCGTEWQMQTPFYDGVFCRDGIISLDPLNTYQKIGVQAQVFTIVNDDNLYYDNLISGMIINTDKHMGIDVAKYTGSTTGTTRNNQVCSRYTPITWQVDRACHLISASSFDKLCQDMKGMKDDMSDDLYAHGARELVASQFAADNHQRKLIEDS</sequence>
<evidence type="ECO:0000256" key="1">
    <source>
        <dbReference type="SAM" id="MobiDB-lite"/>
    </source>
</evidence>
<evidence type="ECO:0000313" key="3">
    <source>
        <dbReference type="EMBL" id="GHP06512.1"/>
    </source>
</evidence>
<evidence type="ECO:0008006" key="5">
    <source>
        <dbReference type="Google" id="ProtNLM"/>
    </source>
</evidence>
<feature type="compositionally biased region" description="Low complexity" evidence="1">
    <location>
        <begin position="72"/>
        <end position="128"/>
    </location>
</feature>
<organism evidence="3 4">
    <name type="scientific">Pycnococcus provasolii</name>
    <dbReference type="NCBI Taxonomy" id="41880"/>
    <lineage>
        <taxon>Eukaryota</taxon>
        <taxon>Viridiplantae</taxon>
        <taxon>Chlorophyta</taxon>
        <taxon>Pseudoscourfieldiophyceae</taxon>
        <taxon>Pseudoscourfieldiales</taxon>
        <taxon>Pycnococcaceae</taxon>
        <taxon>Pycnococcus</taxon>
    </lineage>
</organism>
<gene>
    <name evidence="3" type="ORF">PPROV_000525700</name>
</gene>
<evidence type="ECO:0000256" key="2">
    <source>
        <dbReference type="SAM" id="Phobius"/>
    </source>
</evidence>
<reference evidence="3" key="1">
    <citation type="submission" date="2020-10" db="EMBL/GenBank/DDBJ databases">
        <title>Unveiling of a novel bifunctional photoreceptor, Dualchrome1, isolated from a cosmopolitan green alga.</title>
        <authorList>
            <person name="Suzuki S."/>
            <person name="Kawachi M."/>
        </authorList>
    </citation>
    <scope>NUCLEOTIDE SEQUENCE</scope>
    <source>
        <strain evidence="3">NIES 2893</strain>
    </source>
</reference>
<dbReference type="Proteomes" id="UP000660262">
    <property type="component" value="Unassembled WGS sequence"/>
</dbReference>
<keyword evidence="2" id="KW-0472">Membrane</keyword>
<dbReference type="InterPro" id="IPR018883">
    <property type="entry name" value="Delta_CA"/>
</dbReference>
<name>A0A830HI75_9CHLO</name>
<proteinExistence type="predicted"/>
<accession>A0A830HI75</accession>
<keyword evidence="2" id="KW-1133">Transmembrane helix</keyword>
<feature type="region of interest" description="Disordered" evidence="1">
    <location>
        <begin position="72"/>
        <end position="145"/>
    </location>
</feature>
<dbReference type="EMBL" id="BNJQ01000013">
    <property type="protein sequence ID" value="GHP06512.1"/>
    <property type="molecule type" value="Genomic_DNA"/>
</dbReference>
<dbReference type="AlphaFoldDB" id="A0A830HI75"/>